<dbReference type="Proteomes" id="UP000322981">
    <property type="component" value="Unassembled WGS sequence"/>
</dbReference>
<gene>
    <name evidence="1" type="ORF">F2Q65_01435</name>
</gene>
<dbReference type="RefSeq" id="WP_150089634.1">
    <property type="nucleotide sequence ID" value="NZ_VWXX01000001.1"/>
</dbReference>
<proteinExistence type="predicted"/>
<accession>A0A5M8FW17</accession>
<protein>
    <submittedName>
        <fullName evidence="1">Uncharacterized protein</fullName>
    </submittedName>
</protein>
<comment type="caution">
    <text evidence="1">The sequence shown here is derived from an EMBL/GenBank/DDBJ whole genome shotgun (WGS) entry which is preliminary data.</text>
</comment>
<organism evidence="1 2">
    <name type="scientific">Thiohalocapsa marina</name>
    <dbReference type="NCBI Taxonomy" id="424902"/>
    <lineage>
        <taxon>Bacteria</taxon>
        <taxon>Pseudomonadati</taxon>
        <taxon>Pseudomonadota</taxon>
        <taxon>Gammaproteobacteria</taxon>
        <taxon>Chromatiales</taxon>
        <taxon>Chromatiaceae</taxon>
        <taxon>Thiohalocapsa</taxon>
    </lineage>
</organism>
<keyword evidence="2" id="KW-1185">Reference proteome</keyword>
<name>A0A5M8FW17_9GAMM</name>
<evidence type="ECO:0000313" key="1">
    <source>
        <dbReference type="EMBL" id="KAA6187919.1"/>
    </source>
</evidence>
<reference evidence="1 2" key="1">
    <citation type="submission" date="2019-09" db="EMBL/GenBank/DDBJ databases">
        <title>Whole-genome sequence of the purple sulfur bacterium Thiohalocapsa marina DSM 19078.</title>
        <authorList>
            <person name="Kyndt J.A."/>
            <person name="Meyer T.E."/>
        </authorList>
    </citation>
    <scope>NUCLEOTIDE SEQUENCE [LARGE SCALE GENOMIC DNA]</scope>
    <source>
        <strain evidence="1 2">DSM 19078</strain>
    </source>
</reference>
<sequence>MGVELSSRRVPMVVVLLSILGGALGSAAFQAVQAHFVVEDASAPPPLVILKLADAVRAGQDAAGIRAMAERLADGGFLVLDAQAVLAAPAELYLAQGGEGRP</sequence>
<dbReference type="AlphaFoldDB" id="A0A5M8FW17"/>
<dbReference type="EMBL" id="VWXX01000001">
    <property type="protein sequence ID" value="KAA6187919.1"/>
    <property type="molecule type" value="Genomic_DNA"/>
</dbReference>
<dbReference type="OrthoDB" id="5773078at2"/>
<evidence type="ECO:0000313" key="2">
    <source>
        <dbReference type="Proteomes" id="UP000322981"/>
    </source>
</evidence>